<dbReference type="Gene3D" id="3.30.160.20">
    <property type="match status" value="1"/>
</dbReference>
<feature type="domain" description="DRBM" evidence="3">
    <location>
        <begin position="34"/>
        <end position="104"/>
    </location>
</feature>
<evidence type="ECO:0000313" key="6">
    <source>
        <dbReference type="RefSeq" id="XP_014670561.1"/>
    </source>
</evidence>
<dbReference type="InterPro" id="IPR036867">
    <property type="entry name" value="R3H_dom_sf"/>
</dbReference>
<proteinExistence type="predicted"/>
<dbReference type="Pfam" id="PF01585">
    <property type="entry name" value="G-patch"/>
    <property type="match status" value="1"/>
</dbReference>
<feature type="domain" description="G-patch" evidence="4">
    <location>
        <begin position="136"/>
        <end position="183"/>
    </location>
</feature>
<evidence type="ECO:0000259" key="3">
    <source>
        <dbReference type="PROSITE" id="PS50137"/>
    </source>
</evidence>
<dbReference type="PROSITE" id="PS50174">
    <property type="entry name" value="G_PATCH"/>
    <property type="match status" value="1"/>
</dbReference>
<dbReference type="Pfam" id="PF00035">
    <property type="entry name" value="dsrm"/>
    <property type="match status" value="1"/>
</dbReference>
<dbReference type="Gene3D" id="3.30.1370.50">
    <property type="entry name" value="R3H-like domain"/>
    <property type="match status" value="1"/>
</dbReference>
<dbReference type="Proteomes" id="UP000695022">
    <property type="component" value="Unplaced"/>
</dbReference>
<dbReference type="SUPFAM" id="SSF54768">
    <property type="entry name" value="dsRNA-binding domain-like"/>
    <property type="match status" value="1"/>
</dbReference>
<feature type="compositionally biased region" description="Basic and acidic residues" evidence="2">
    <location>
        <begin position="433"/>
        <end position="565"/>
    </location>
</feature>
<dbReference type="InterPro" id="IPR000467">
    <property type="entry name" value="G_patch_dom"/>
</dbReference>
<dbReference type="SMART" id="SM00443">
    <property type="entry name" value="G_patch"/>
    <property type="match status" value="1"/>
</dbReference>
<evidence type="ECO:0000259" key="4">
    <source>
        <dbReference type="PROSITE" id="PS50174"/>
    </source>
</evidence>
<accession>A0ABM1EEE0</accession>
<dbReference type="GeneID" id="106811456"/>
<evidence type="ECO:0000313" key="5">
    <source>
        <dbReference type="Proteomes" id="UP000695022"/>
    </source>
</evidence>
<feature type="region of interest" description="Disordered" evidence="2">
    <location>
        <begin position="354"/>
        <end position="622"/>
    </location>
</feature>
<feature type="compositionally biased region" description="Basic and acidic residues" evidence="2">
    <location>
        <begin position="577"/>
        <end position="595"/>
    </location>
</feature>
<organism evidence="5 6">
    <name type="scientific">Priapulus caudatus</name>
    <name type="common">Priapulid worm</name>
    <dbReference type="NCBI Taxonomy" id="37621"/>
    <lineage>
        <taxon>Eukaryota</taxon>
        <taxon>Metazoa</taxon>
        <taxon>Ecdysozoa</taxon>
        <taxon>Scalidophora</taxon>
        <taxon>Priapulida</taxon>
        <taxon>Priapulimorpha</taxon>
        <taxon>Priapulimorphida</taxon>
        <taxon>Priapulidae</taxon>
        <taxon>Priapulus</taxon>
    </lineage>
</organism>
<dbReference type="InterPro" id="IPR014720">
    <property type="entry name" value="dsRBD_dom"/>
</dbReference>
<dbReference type="RefSeq" id="XP_014670561.1">
    <property type="nucleotide sequence ID" value="XM_014815075.1"/>
</dbReference>
<sequence>MQSSVEAKRVHVDEKVHVPGLIVLEPECFNGSINDVSILQNSVTASHLKMECYHRLLVEQHSRRNPVYRCRVMIDNKVVSEATGPSKPGAKELACKLALDTLRKTHPVIKVHDAANIPNVFLSDLKSSEQTDRLGSNNIGMKMLQNMGWTGGGIGKKGSEGIKDPITVHDIYQGHRGLGHVGSSTKLLAKGVKKLLTDYIQSYEENDLVFSLELSKDERELVRQAAQKLGLKSQTKNRYLTIKRKQHPTEILHQLVVNGGRYGRYELISKAGGESQALNYKDKLESLSNSYPKRLMGEVRTLAADNGELLKYRGNTVACMRSEDGSTWDSRRQMLDAKRRKLPQPVTVMMKSTYGQQTFVGKRGNHDDSPPGYRDVLATQGHSAVKRKREREILPVQPKRQCSKSERMTSPVEPRSKRQHCKPQRTHTSVEQSSKRERSPDLKEQRFDRHQWECERRSYKPERTPDLEELRSERQRRESDRQLPKYERTLKVEEPRSEQQRRESERRLSKHEQTTKVEEPRSERQRRESERRHSKYERTPEREESRSERQRGESERRNSKHERTLPEVQRYRSRRTPSPEEPRPKRTADVDEPRTAEPSSGRRSAHEHKRIGSVCARAHHTR</sequence>
<keyword evidence="5" id="KW-1185">Reference proteome</keyword>
<dbReference type="PROSITE" id="PS50137">
    <property type="entry name" value="DS_RBD"/>
    <property type="match status" value="1"/>
</dbReference>
<feature type="compositionally biased region" description="Basic residues" evidence="2">
    <location>
        <begin position="603"/>
        <end position="622"/>
    </location>
</feature>
<reference evidence="6" key="1">
    <citation type="submission" date="2025-08" db="UniProtKB">
        <authorList>
            <consortium name="RefSeq"/>
        </authorList>
    </citation>
    <scope>IDENTIFICATION</scope>
</reference>
<gene>
    <name evidence="6" type="primary">LOC106811456</name>
</gene>
<protein>
    <submittedName>
        <fullName evidence="6">Uncharacterized protein LOC106811456</fullName>
    </submittedName>
</protein>
<evidence type="ECO:0000256" key="2">
    <source>
        <dbReference type="SAM" id="MobiDB-lite"/>
    </source>
</evidence>
<keyword evidence="1" id="KW-0694">RNA-binding</keyword>
<name>A0ABM1EEE0_PRICU</name>
<evidence type="ECO:0000256" key="1">
    <source>
        <dbReference type="PROSITE-ProRule" id="PRU00266"/>
    </source>
</evidence>